<dbReference type="OMA" id="NCRNTRI"/>
<feature type="domain" description="SWIM-type" evidence="3">
    <location>
        <begin position="553"/>
        <end position="589"/>
    </location>
</feature>
<dbReference type="GO" id="GO:0008270">
    <property type="term" value="F:zinc ion binding"/>
    <property type="evidence" value="ECO:0007669"/>
    <property type="project" value="UniProtKB-KW"/>
</dbReference>
<dbReference type="OrthoDB" id="2224309at2759"/>
<feature type="region of interest" description="Disordered" evidence="2">
    <location>
        <begin position="613"/>
        <end position="635"/>
    </location>
</feature>
<name>A0A168QIR0_ABSGL</name>
<dbReference type="InterPro" id="IPR007527">
    <property type="entry name" value="Znf_SWIM"/>
</dbReference>
<dbReference type="STRING" id="4829.A0A168QIR0"/>
<protein>
    <recommendedName>
        <fullName evidence="3">SWIM-type domain-containing protein</fullName>
    </recommendedName>
</protein>
<dbReference type="Proteomes" id="UP000078561">
    <property type="component" value="Unassembled WGS sequence"/>
</dbReference>
<feature type="compositionally biased region" description="Low complexity" evidence="2">
    <location>
        <begin position="613"/>
        <end position="625"/>
    </location>
</feature>
<evidence type="ECO:0000259" key="3">
    <source>
        <dbReference type="PROSITE" id="PS50966"/>
    </source>
</evidence>
<reference evidence="4" key="1">
    <citation type="submission" date="2016-04" db="EMBL/GenBank/DDBJ databases">
        <authorList>
            <person name="Evans L.H."/>
            <person name="Alamgir A."/>
            <person name="Owens N."/>
            <person name="Weber N.D."/>
            <person name="Virtaneva K."/>
            <person name="Barbian K."/>
            <person name="Babar A."/>
            <person name="Rosenke K."/>
        </authorList>
    </citation>
    <scope>NUCLEOTIDE SEQUENCE [LARGE SCALE GENOMIC DNA]</scope>
    <source>
        <strain evidence="4">CBS 101.48</strain>
    </source>
</reference>
<sequence length="702" mass="80755">MPTIYNANNIKEALLPHNDVMKLPLNTDVQVHFNEWEECLKRIQELCGEKWLRRSLYRGDSRNATVLFRKVFCCHRSGVQDAPIPTIRPNQKASKKVGCQGVLQVTQYSDREELAIVRLTMDHTNHVVGSRSELRTLPLRSDVAQYIRTRLRNGGSVSEIRMDSLRQIEQWDSEEPTSSHRSAGYGDVYNELMSLKHELYMFDNNDRTSFNVWMDTRLVSMNYNVFTGNLQAYSTNASLFARGFQSPDQVVQMSRAVSFCLDSTHGISRNSHEVLYTLVIKHPGTGAGFPTAYMITNDQSVGPLNQWLAHLRTTSSFGPLSITIDCSIPEVNAIKRQFPSVIIHYCAFHVIQAWKRQLKAKVRLDASFTSSELGRFREYILSQLKALLFEPDLDSLHQQLADFVDEHNGSHCDEFIDYFVDQWMTDDVISRWSTACLPHEHHSMLTNNYIESWHNQLKTVHLKGSKNKRLDRLVFVLTHDVEKYFEAEAERVAINSGRMGPMERENATRRAKARAVASRMGEMITSPENDHRNDVDPVGVWKVESFVTAGQQYDVRVDQNRSIVSCNCEDFTNRNAPCKHMFLLQMYIKLDLRYYQATETVPIEVTNTMNTEVPVAPTTPTTPMPREAQDIEEDVDPRQVAIRSIRNSMTTMHHQMGYINRLASIRSVSLDDLQRLDGYLRQGVEMIDDVTAPIRRRNRQMH</sequence>
<dbReference type="PANTHER" id="PTHR33977">
    <property type="entry name" value="ZINC ION BINDING PROTEIN"/>
    <property type="match status" value="1"/>
</dbReference>
<organism evidence="4">
    <name type="scientific">Absidia glauca</name>
    <name type="common">Pin mould</name>
    <dbReference type="NCBI Taxonomy" id="4829"/>
    <lineage>
        <taxon>Eukaryota</taxon>
        <taxon>Fungi</taxon>
        <taxon>Fungi incertae sedis</taxon>
        <taxon>Mucoromycota</taxon>
        <taxon>Mucoromycotina</taxon>
        <taxon>Mucoromycetes</taxon>
        <taxon>Mucorales</taxon>
        <taxon>Cunninghamellaceae</taxon>
        <taxon>Absidia</taxon>
    </lineage>
</organism>
<evidence type="ECO:0000256" key="2">
    <source>
        <dbReference type="SAM" id="MobiDB-lite"/>
    </source>
</evidence>
<dbReference type="PANTHER" id="PTHR33977:SF1">
    <property type="entry name" value="ZINC ION BINDING PROTEIN"/>
    <property type="match status" value="1"/>
</dbReference>
<keyword evidence="1" id="KW-0479">Metal-binding</keyword>
<evidence type="ECO:0000256" key="1">
    <source>
        <dbReference type="PROSITE-ProRule" id="PRU00325"/>
    </source>
</evidence>
<evidence type="ECO:0000313" key="4">
    <source>
        <dbReference type="EMBL" id="SAM04810.1"/>
    </source>
</evidence>
<dbReference type="PROSITE" id="PS50966">
    <property type="entry name" value="ZF_SWIM"/>
    <property type="match status" value="1"/>
</dbReference>
<dbReference type="AlphaFoldDB" id="A0A168QIR0"/>
<keyword evidence="1" id="KW-0862">Zinc</keyword>
<dbReference type="EMBL" id="LT554417">
    <property type="protein sequence ID" value="SAM04810.1"/>
    <property type="molecule type" value="Genomic_DNA"/>
</dbReference>
<keyword evidence="5" id="KW-1185">Reference proteome</keyword>
<gene>
    <name evidence="4" type="primary">ABSGL_10676.1 scaffold 12033</name>
</gene>
<evidence type="ECO:0000313" key="5">
    <source>
        <dbReference type="Proteomes" id="UP000078561"/>
    </source>
</evidence>
<proteinExistence type="predicted"/>
<accession>A0A168QIR0</accession>
<dbReference type="InParanoid" id="A0A168QIR0"/>
<keyword evidence="1" id="KW-0863">Zinc-finger</keyword>